<accession>A0ABV9B878</accession>
<feature type="region of interest" description="Disordered" evidence="1">
    <location>
        <begin position="40"/>
        <end position="62"/>
    </location>
</feature>
<dbReference type="RefSeq" id="WP_381185439.1">
    <property type="nucleotide sequence ID" value="NZ_JBHSFK010000052.1"/>
</dbReference>
<gene>
    <name evidence="2" type="ORF">ACFPIH_48710</name>
</gene>
<dbReference type="EMBL" id="JBHSFK010000052">
    <property type="protein sequence ID" value="MFC4507215.1"/>
    <property type="molecule type" value="Genomic_DNA"/>
</dbReference>
<evidence type="ECO:0008006" key="4">
    <source>
        <dbReference type="Google" id="ProtNLM"/>
    </source>
</evidence>
<keyword evidence="3" id="KW-1185">Reference proteome</keyword>
<evidence type="ECO:0000313" key="3">
    <source>
        <dbReference type="Proteomes" id="UP001595839"/>
    </source>
</evidence>
<organism evidence="2 3">
    <name type="scientific">Streptomyces vulcanius</name>
    <dbReference type="NCBI Taxonomy" id="1441876"/>
    <lineage>
        <taxon>Bacteria</taxon>
        <taxon>Bacillati</taxon>
        <taxon>Actinomycetota</taxon>
        <taxon>Actinomycetes</taxon>
        <taxon>Kitasatosporales</taxon>
        <taxon>Streptomycetaceae</taxon>
        <taxon>Streptomyces</taxon>
    </lineage>
</organism>
<evidence type="ECO:0000313" key="2">
    <source>
        <dbReference type="EMBL" id="MFC4507215.1"/>
    </source>
</evidence>
<protein>
    <recommendedName>
        <fullName evidence="4">TetR family transcriptional regulator</fullName>
    </recommendedName>
</protein>
<comment type="caution">
    <text evidence="2">The sequence shown here is derived from an EMBL/GenBank/DDBJ whole genome shotgun (WGS) entry which is preliminary data.</text>
</comment>
<sequence>MHDAVTALLLTAPAIRVLGPDALRISRQTLTAGVRVGITGMRPSVPDEQHAAAGEPPGGTGE</sequence>
<dbReference type="Proteomes" id="UP001595839">
    <property type="component" value="Unassembled WGS sequence"/>
</dbReference>
<reference evidence="3" key="1">
    <citation type="journal article" date="2019" name="Int. J. Syst. Evol. Microbiol.">
        <title>The Global Catalogue of Microorganisms (GCM) 10K type strain sequencing project: providing services to taxonomists for standard genome sequencing and annotation.</title>
        <authorList>
            <consortium name="The Broad Institute Genomics Platform"/>
            <consortium name="The Broad Institute Genome Sequencing Center for Infectious Disease"/>
            <person name="Wu L."/>
            <person name="Ma J."/>
        </authorList>
    </citation>
    <scope>NUCLEOTIDE SEQUENCE [LARGE SCALE GENOMIC DNA]</scope>
    <source>
        <strain evidence="3">CGMCC 4.7177</strain>
    </source>
</reference>
<name>A0ABV9B878_9ACTN</name>
<proteinExistence type="predicted"/>
<evidence type="ECO:0000256" key="1">
    <source>
        <dbReference type="SAM" id="MobiDB-lite"/>
    </source>
</evidence>